<comment type="caution">
    <text evidence="1">The sequence shown here is derived from an EMBL/GenBank/DDBJ whole genome shotgun (WGS) entry which is preliminary data.</text>
</comment>
<dbReference type="AlphaFoldDB" id="A0A845GFB4"/>
<gene>
    <name evidence="1" type="ORF">GTP90_03850</name>
</gene>
<reference evidence="1" key="1">
    <citation type="submission" date="2019-12" db="EMBL/GenBank/DDBJ databases">
        <title>Novel species isolated from a subtropical stream in China.</title>
        <authorList>
            <person name="Lu H."/>
        </authorList>
    </citation>
    <scope>NUCLEOTIDE SEQUENCE [LARGE SCALE GENOMIC DNA]</scope>
    <source>
        <strain evidence="1">FT81W</strain>
    </source>
</reference>
<dbReference type="EMBL" id="WWCX01000002">
    <property type="protein sequence ID" value="MYM92994.1"/>
    <property type="molecule type" value="Genomic_DNA"/>
</dbReference>
<dbReference type="Proteomes" id="UP000447355">
    <property type="component" value="Unassembled WGS sequence"/>
</dbReference>
<name>A0A845GFB4_9BURK</name>
<accession>A0A845GFB4</accession>
<protein>
    <submittedName>
        <fullName evidence="1">Uncharacterized protein</fullName>
    </submittedName>
</protein>
<proteinExistence type="predicted"/>
<organism evidence="1 2">
    <name type="scientific">Duganella vulcania</name>
    <dbReference type="NCBI Taxonomy" id="2692166"/>
    <lineage>
        <taxon>Bacteria</taxon>
        <taxon>Pseudomonadati</taxon>
        <taxon>Pseudomonadota</taxon>
        <taxon>Betaproteobacteria</taxon>
        <taxon>Burkholderiales</taxon>
        <taxon>Oxalobacteraceae</taxon>
        <taxon>Telluria group</taxon>
        <taxon>Duganella</taxon>
    </lineage>
</organism>
<dbReference type="RefSeq" id="WP_161082243.1">
    <property type="nucleotide sequence ID" value="NZ_WWCX01000002.1"/>
</dbReference>
<evidence type="ECO:0000313" key="2">
    <source>
        <dbReference type="Proteomes" id="UP000447355"/>
    </source>
</evidence>
<sequence>MKKILHARRPVVKHPAKFGPSLAILTKHGDIGGTPPLPSAEGLKLACLVN</sequence>
<evidence type="ECO:0000313" key="1">
    <source>
        <dbReference type="EMBL" id="MYM92994.1"/>
    </source>
</evidence>